<dbReference type="Pfam" id="PF03483">
    <property type="entry name" value="B3_4"/>
    <property type="match status" value="1"/>
</dbReference>
<feature type="domain" description="TRNA-binding" evidence="17">
    <location>
        <begin position="39"/>
        <end position="148"/>
    </location>
</feature>
<sequence length="794" mass="87379">MLLSLNWLREFVPYTGEVQVLADKLTMLGLEVEEIRDPFAGIAGIVVGHVVECGPHPSSDHLSVCRVDIGAAEYLDIVCGAPNVARGQSVAVAPVGTVMPGGLEIKKAKLRGQPSHGMICSERELGLGEGHDGIMVLDSSLAPGTPLTRALDLERVVLDVSVTPNRADCLSVLGLAREVAAAFGLPLNPPAAELTEDGEPFAAFTIETRADLCPLYQARLIRGVRVAPSPAWLRYRLLAVGMRPINNIVDVTNHVLMECGQPLHAFDRDRLRGNCIRVATARPDMQFTTLDGQDRSLTENDLLIWDQERPVALAGVMGGGNSEITADSSTVLLESAVFNPVSVRKTARRLGLSSEASYRFERGVDQMGNTYAMNRAAALMAELSGGRVAPGVVRSEPRPFAPKIISFTPAKAARLLGQDMEPQFCRNTLTSLGCTVEGQNETWTVTAPSFRLDLEREVDLIEEVARMYGMDRIEPTLPVVRKRLEDLDKADPAFAFLQRVRDWGRGAGLTEVINYSFVGGADLDRCALPAENRVHIRNPLSEEMNVLRTDLAPGLLNALRHNISQDNVRVRIFEIAHTFVPDAASDTGVRENNRLALLLHGGRFPGRYPYPEGHSGFADMKGLVEHLLLSLGIVRPQFQRTGEHPYLSPAVSISVHDSIAGRLGRIRDDLANTCLARNEIWYADLDLDLLMGMCGQPAFRPIPRFPVIRRDMTLAVPSHLAIGAIMDSVREFSEPLLEDVFLVDVYAPDGQDERNLSFRFVYRHPERTLKDKEVDKANSRLGQYLTERLPVRFP</sequence>
<dbReference type="InterPro" id="IPR005147">
    <property type="entry name" value="tRNA_synthase_B5-dom"/>
</dbReference>
<dbReference type="FunFam" id="3.50.40.10:FF:000001">
    <property type="entry name" value="Phenylalanine--tRNA ligase beta subunit"/>
    <property type="match status" value="1"/>
</dbReference>
<dbReference type="SMART" id="SM00874">
    <property type="entry name" value="B5"/>
    <property type="match status" value="1"/>
</dbReference>
<dbReference type="InterPro" id="IPR020825">
    <property type="entry name" value="Phe-tRNA_synthase-like_B3/B4"/>
</dbReference>
<evidence type="ECO:0000313" key="21">
    <source>
        <dbReference type="Proteomes" id="UP000063964"/>
    </source>
</evidence>
<dbReference type="SUPFAM" id="SSF54991">
    <property type="entry name" value="Anticodon-binding domain of PheRS"/>
    <property type="match status" value="1"/>
</dbReference>
<evidence type="ECO:0000259" key="17">
    <source>
        <dbReference type="PROSITE" id="PS50886"/>
    </source>
</evidence>
<dbReference type="SUPFAM" id="SSF56037">
    <property type="entry name" value="PheT/TilS domain"/>
    <property type="match status" value="1"/>
</dbReference>
<evidence type="ECO:0000256" key="1">
    <source>
        <dbReference type="ARBA" id="ARBA00004496"/>
    </source>
</evidence>
<dbReference type="SMART" id="SM00896">
    <property type="entry name" value="FDX-ACB"/>
    <property type="match status" value="1"/>
</dbReference>
<evidence type="ECO:0000256" key="15">
    <source>
        <dbReference type="HAMAP-Rule" id="MF_00283"/>
    </source>
</evidence>
<dbReference type="Gene3D" id="2.40.50.140">
    <property type="entry name" value="Nucleic acid-binding proteins"/>
    <property type="match status" value="1"/>
</dbReference>
<organism evidence="20 21">
    <name type="scientific">Desulfomicrobium orale DSM 12838</name>
    <dbReference type="NCBI Taxonomy" id="888061"/>
    <lineage>
        <taxon>Bacteria</taxon>
        <taxon>Pseudomonadati</taxon>
        <taxon>Thermodesulfobacteriota</taxon>
        <taxon>Desulfovibrionia</taxon>
        <taxon>Desulfovibrionales</taxon>
        <taxon>Desulfomicrobiaceae</taxon>
        <taxon>Desulfomicrobium</taxon>
    </lineage>
</organism>
<keyword evidence="6 15" id="KW-0436">Ligase</keyword>
<dbReference type="Pfam" id="PF01588">
    <property type="entry name" value="tRNA_bind"/>
    <property type="match status" value="1"/>
</dbReference>
<keyword evidence="9 15" id="KW-0067">ATP-binding</keyword>
<proteinExistence type="inferred from homology"/>
<dbReference type="InterPro" id="IPR036690">
    <property type="entry name" value="Fdx_antiC-bd_sf"/>
</dbReference>
<keyword evidence="21" id="KW-1185">Reference proteome</keyword>
<evidence type="ECO:0000256" key="11">
    <source>
        <dbReference type="ARBA" id="ARBA00022884"/>
    </source>
</evidence>
<dbReference type="SUPFAM" id="SSF46955">
    <property type="entry name" value="Putative DNA-binding domain"/>
    <property type="match status" value="1"/>
</dbReference>
<keyword evidence="8 15" id="KW-0547">Nucleotide-binding</keyword>
<dbReference type="RefSeq" id="WP_066603140.1">
    <property type="nucleotide sequence ID" value="NZ_CP014230.1"/>
</dbReference>
<evidence type="ECO:0000259" key="18">
    <source>
        <dbReference type="PROSITE" id="PS51447"/>
    </source>
</evidence>
<feature type="binding site" evidence="15">
    <location>
        <position position="463"/>
    </location>
    <ligand>
        <name>Mg(2+)</name>
        <dbReference type="ChEBI" id="CHEBI:18420"/>
        <note>shared with alpha subunit</note>
    </ligand>
</feature>
<dbReference type="Gene3D" id="3.30.930.10">
    <property type="entry name" value="Bira Bifunctional Protein, Domain 2"/>
    <property type="match status" value="1"/>
</dbReference>
<evidence type="ECO:0000256" key="3">
    <source>
        <dbReference type="ARBA" id="ARBA00011209"/>
    </source>
</evidence>
<dbReference type="EC" id="6.1.1.20" evidence="15"/>
<dbReference type="SMART" id="SM00873">
    <property type="entry name" value="B3_4"/>
    <property type="match status" value="1"/>
</dbReference>
<feature type="domain" description="B5" evidence="19">
    <location>
        <begin position="400"/>
        <end position="475"/>
    </location>
</feature>
<dbReference type="Gene3D" id="3.50.40.10">
    <property type="entry name" value="Phenylalanyl-trna Synthetase, Chain B, domain 3"/>
    <property type="match status" value="1"/>
</dbReference>
<dbReference type="Gene3D" id="3.30.70.380">
    <property type="entry name" value="Ferrodoxin-fold anticodon-binding domain"/>
    <property type="match status" value="1"/>
</dbReference>
<dbReference type="NCBIfam" id="TIGR00472">
    <property type="entry name" value="pheT_bact"/>
    <property type="match status" value="1"/>
</dbReference>
<evidence type="ECO:0000256" key="6">
    <source>
        <dbReference type="ARBA" id="ARBA00022598"/>
    </source>
</evidence>
<keyword evidence="13 15" id="KW-0030">Aminoacyl-tRNA synthetase</keyword>
<dbReference type="FunFam" id="2.40.50.140:FF:000045">
    <property type="entry name" value="Phenylalanine--tRNA ligase beta subunit"/>
    <property type="match status" value="1"/>
</dbReference>
<dbReference type="GO" id="GO:0009328">
    <property type="term" value="C:phenylalanine-tRNA ligase complex"/>
    <property type="evidence" value="ECO:0007669"/>
    <property type="project" value="TreeGrafter"/>
</dbReference>
<comment type="cofactor">
    <cofactor evidence="15">
        <name>Mg(2+)</name>
        <dbReference type="ChEBI" id="CHEBI:18420"/>
    </cofactor>
    <text evidence="15">Binds 2 magnesium ions per tetramer.</text>
</comment>
<dbReference type="GO" id="GO:0004826">
    <property type="term" value="F:phenylalanine-tRNA ligase activity"/>
    <property type="evidence" value="ECO:0007669"/>
    <property type="project" value="UniProtKB-UniRule"/>
</dbReference>
<evidence type="ECO:0000256" key="16">
    <source>
        <dbReference type="PROSITE-ProRule" id="PRU00209"/>
    </source>
</evidence>
<dbReference type="InterPro" id="IPR009061">
    <property type="entry name" value="DNA-bd_dom_put_sf"/>
</dbReference>
<evidence type="ECO:0000313" key="20">
    <source>
        <dbReference type="EMBL" id="AMD92173.1"/>
    </source>
</evidence>
<dbReference type="Pfam" id="PF03147">
    <property type="entry name" value="FDX-ACB"/>
    <property type="match status" value="1"/>
</dbReference>
<dbReference type="Gene3D" id="3.30.56.10">
    <property type="match status" value="2"/>
</dbReference>
<name>A0A0X8JPL0_9BACT</name>
<keyword evidence="12 15" id="KW-0648">Protein biosynthesis</keyword>
<comment type="similarity">
    <text evidence="2 15">Belongs to the phenylalanyl-tRNA synthetase beta subunit family. Type 1 subfamily.</text>
</comment>
<comment type="subcellular location">
    <subcellularLocation>
        <location evidence="1 15">Cytoplasm</location>
    </subcellularLocation>
</comment>
<dbReference type="HAMAP" id="MF_00283">
    <property type="entry name" value="Phe_tRNA_synth_beta1"/>
    <property type="match status" value="1"/>
</dbReference>
<keyword evidence="4 15" id="KW-0963">Cytoplasm</keyword>
<dbReference type="InterPro" id="IPR041616">
    <property type="entry name" value="PheRS_beta_core"/>
</dbReference>
<dbReference type="GO" id="GO:0006432">
    <property type="term" value="P:phenylalanyl-tRNA aminoacylation"/>
    <property type="evidence" value="ECO:0007669"/>
    <property type="project" value="UniProtKB-UniRule"/>
</dbReference>
<dbReference type="OrthoDB" id="9805455at2"/>
<dbReference type="EMBL" id="CP014230">
    <property type="protein sequence ID" value="AMD92173.1"/>
    <property type="molecule type" value="Genomic_DNA"/>
</dbReference>
<keyword evidence="10 15" id="KW-0460">Magnesium</keyword>
<evidence type="ECO:0000256" key="9">
    <source>
        <dbReference type="ARBA" id="ARBA00022840"/>
    </source>
</evidence>
<comment type="catalytic activity">
    <reaction evidence="14 15">
        <text>tRNA(Phe) + L-phenylalanine + ATP = L-phenylalanyl-tRNA(Phe) + AMP + diphosphate + H(+)</text>
        <dbReference type="Rhea" id="RHEA:19413"/>
        <dbReference type="Rhea" id="RHEA-COMP:9668"/>
        <dbReference type="Rhea" id="RHEA-COMP:9699"/>
        <dbReference type="ChEBI" id="CHEBI:15378"/>
        <dbReference type="ChEBI" id="CHEBI:30616"/>
        <dbReference type="ChEBI" id="CHEBI:33019"/>
        <dbReference type="ChEBI" id="CHEBI:58095"/>
        <dbReference type="ChEBI" id="CHEBI:78442"/>
        <dbReference type="ChEBI" id="CHEBI:78531"/>
        <dbReference type="ChEBI" id="CHEBI:456215"/>
        <dbReference type="EC" id="6.1.1.20"/>
    </reaction>
</comment>
<dbReference type="InterPro" id="IPR033714">
    <property type="entry name" value="tRNA_bind_bactPheRS"/>
</dbReference>
<dbReference type="CDD" id="cd02796">
    <property type="entry name" value="tRNA_bind_bactPheRS"/>
    <property type="match status" value="1"/>
</dbReference>
<dbReference type="GO" id="GO:0000287">
    <property type="term" value="F:magnesium ion binding"/>
    <property type="evidence" value="ECO:0007669"/>
    <property type="project" value="UniProtKB-UniRule"/>
</dbReference>
<dbReference type="Pfam" id="PF17759">
    <property type="entry name" value="tRNA_synthFbeta"/>
    <property type="match status" value="1"/>
</dbReference>
<dbReference type="Pfam" id="PF03484">
    <property type="entry name" value="B5"/>
    <property type="match status" value="1"/>
</dbReference>
<dbReference type="InterPro" id="IPR005146">
    <property type="entry name" value="B3/B4_tRNA-bd"/>
</dbReference>
<dbReference type="GO" id="GO:0005524">
    <property type="term" value="F:ATP binding"/>
    <property type="evidence" value="ECO:0007669"/>
    <property type="project" value="UniProtKB-UniRule"/>
</dbReference>
<gene>
    <name evidence="15" type="primary">pheT</name>
    <name evidence="20" type="ORF">AXF15_02990</name>
</gene>
<evidence type="ECO:0000256" key="8">
    <source>
        <dbReference type="ARBA" id="ARBA00022741"/>
    </source>
</evidence>
<dbReference type="FunFam" id="3.30.56.10:FF:000002">
    <property type="entry name" value="Phenylalanine--tRNA ligase beta subunit"/>
    <property type="match status" value="1"/>
</dbReference>
<dbReference type="InterPro" id="IPR045864">
    <property type="entry name" value="aa-tRNA-synth_II/BPL/LPL"/>
</dbReference>
<evidence type="ECO:0000256" key="7">
    <source>
        <dbReference type="ARBA" id="ARBA00022723"/>
    </source>
</evidence>
<protein>
    <recommendedName>
        <fullName evidence="15">Phenylalanine--tRNA ligase beta subunit</fullName>
        <ecNumber evidence="15">6.1.1.20</ecNumber>
    </recommendedName>
    <alternativeName>
        <fullName evidence="15">Phenylalanyl-tRNA synthetase beta subunit</fullName>
        <shortName evidence="15">PheRS</shortName>
    </alternativeName>
</protein>
<evidence type="ECO:0000256" key="10">
    <source>
        <dbReference type="ARBA" id="ARBA00022842"/>
    </source>
</evidence>
<dbReference type="PROSITE" id="PS51483">
    <property type="entry name" value="B5"/>
    <property type="match status" value="1"/>
</dbReference>
<feature type="domain" description="FDX-ACB" evidence="18">
    <location>
        <begin position="703"/>
        <end position="794"/>
    </location>
</feature>
<dbReference type="PANTHER" id="PTHR10947:SF0">
    <property type="entry name" value="PHENYLALANINE--TRNA LIGASE BETA SUBUNIT"/>
    <property type="match status" value="1"/>
</dbReference>
<dbReference type="CDD" id="cd00769">
    <property type="entry name" value="PheRS_beta_core"/>
    <property type="match status" value="1"/>
</dbReference>
<feature type="binding site" evidence="15">
    <location>
        <position position="453"/>
    </location>
    <ligand>
        <name>Mg(2+)</name>
        <dbReference type="ChEBI" id="CHEBI:18420"/>
        <note>shared with alpha subunit</note>
    </ligand>
</feature>
<dbReference type="NCBIfam" id="NF045760">
    <property type="entry name" value="YtpR"/>
    <property type="match status" value="1"/>
</dbReference>
<dbReference type="SUPFAM" id="SSF55681">
    <property type="entry name" value="Class II aaRS and biotin synthetases"/>
    <property type="match status" value="1"/>
</dbReference>
<dbReference type="GO" id="GO:0000049">
    <property type="term" value="F:tRNA binding"/>
    <property type="evidence" value="ECO:0007669"/>
    <property type="project" value="UniProtKB-UniRule"/>
</dbReference>
<accession>A0A0X8JPL0</accession>
<evidence type="ECO:0000256" key="12">
    <source>
        <dbReference type="ARBA" id="ARBA00022917"/>
    </source>
</evidence>
<evidence type="ECO:0000256" key="5">
    <source>
        <dbReference type="ARBA" id="ARBA00022555"/>
    </source>
</evidence>
<dbReference type="InterPro" id="IPR045060">
    <property type="entry name" value="Phe-tRNA-ligase_IIc_bsu"/>
</dbReference>
<dbReference type="Proteomes" id="UP000063964">
    <property type="component" value="Chromosome"/>
</dbReference>
<dbReference type="InterPro" id="IPR012340">
    <property type="entry name" value="NA-bd_OB-fold"/>
</dbReference>
<reference evidence="21" key="1">
    <citation type="submission" date="2016-02" db="EMBL/GenBank/DDBJ databases">
        <authorList>
            <person name="Holder M.E."/>
            <person name="Ajami N.J."/>
            <person name="Petrosino J.F."/>
        </authorList>
    </citation>
    <scope>NUCLEOTIDE SEQUENCE [LARGE SCALE GENOMIC DNA]</scope>
    <source>
        <strain evidence="21">DSM 12838</strain>
    </source>
</reference>
<evidence type="ECO:0000256" key="14">
    <source>
        <dbReference type="ARBA" id="ARBA00049255"/>
    </source>
</evidence>
<comment type="subunit">
    <text evidence="3 15">Tetramer of two alpha and two beta subunits.</text>
</comment>
<keyword evidence="7 15" id="KW-0479">Metal-binding</keyword>
<dbReference type="STRING" id="888061.AXF15_02990"/>
<dbReference type="SUPFAM" id="SSF50249">
    <property type="entry name" value="Nucleic acid-binding proteins"/>
    <property type="match status" value="1"/>
</dbReference>
<dbReference type="KEGG" id="doa:AXF15_02990"/>
<evidence type="ECO:0000256" key="4">
    <source>
        <dbReference type="ARBA" id="ARBA00022490"/>
    </source>
</evidence>
<dbReference type="InterPro" id="IPR005121">
    <property type="entry name" value="Fdx_antiC-bd"/>
</dbReference>
<keyword evidence="5 16" id="KW-0820">tRNA-binding</keyword>
<dbReference type="PROSITE" id="PS50886">
    <property type="entry name" value="TRBD"/>
    <property type="match status" value="1"/>
</dbReference>
<evidence type="ECO:0000256" key="13">
    <source>
        <dbReference type="ARBA" id="ARBA00023146"/>
    </source>
</evidence>
<feature type="binding site" evidence="15">
    <location>
        <position position="459"/>
    </location>
    <ligand>
        <name>Mg(2+)</name>
        <dbReference type="ChEBI" id="CHEBI:18420"/>
        <note>shared with alpha subunit</note>
    </ligand>
</feature>
<feature type="binding site" evidence="15">
    <location>
        <position position="462"/>
    </location>
    <ligand>
        <name>Mg(2+)</name>
        <dbReference type="ChEBI" id="CHEBI:18420"/>
        <note>shared with alpha subunit</note>
    </ligand>
</feature>
<dbReference type="PROSITE" id="PS51447">
    <property type="entry name" value="FDX_ACB"/>
    <property type="match status" value="1"/>
</dbReference>
<dbReference type="AlphaFoldDB" id="A0A0X8JPL0"/>
<evidence type="ECO:0000256" key="2">
    <source>
        <dbReference type="ARBA" id="ARBA00008653"/>
    </source>
</evidence>
<dbReference type="InterPro" id="IPR004532">
    <property type="entry name" value="Phe-tRNA-ligase_IIc_bsu_bact"/>
</dbReference>
<dbReference type="PANTHER" id="PTHR10947">
    <property type="entry name" value="PHENYLALANYL-TRNA SYNTHETASE BETA CHAIN AND LEUCINE-RICH REPEAT-CONTAINING PROTEIN 47"/>
    <property type="match status" value="1"/>
</dbReference>
<keyword evidence="11 16" id="KW-0694">RNA-binding</keyword>
<dbReference type="InterPro" id="IPR002547">
    <property type="entry name" value="tRNA-bd_dom"/>
</dbReference>
<evidence type="ECO:0000259" key="19">
    <source>
        <dbReference type="PROSITE" id="PS51483"/>
    </source>
</evidence>